<dbReference type="Gene3D" id="3.40.50.150">
    <property type="entry name" value="Vaccinia Virus protein VP39"/>
    <property type="match status" value="1"/>
</dbReference>
<dbReference type="GO" id="GO:0032259">
    <property type="term" value="P:methylation"/>
    <property type="evidence" value="ECO:0007669"/>
    <property type="project" value="UniProtKB-KW"/>
</dbReference>
<dbReference type="OrthoDB" id="10251242at2759"/>
<evidence type="ECO:0000313" key="7">
    <source>
        <dbReference type="Proteomes" id="UP000245207"/>
    </source>
</evidence>
<sequence>MTHNGLLQTEELYKYILETSVYPREHESLKEIRALTATHERYFMGTAPDSAQMMEMLLEITGAKKTLEIGVYTGYSLLLTALTIPDDGKIVAIDLNREYYEIGRPTIKKAGVEHKIDFIESQALPALDKLLEDPDNEGSFDFVFVDADKVNYLNYHERVMKLVKINGIIVYDNTLWYGSVTKPEDAITEFLKVGRISMLHFNKALAADPRVKIAMAPLGDGNTICKRLN</sequence>
<keyword evidence="4" id="KW-0438">Lignin biosynthesis</keyword>
<gene>
    <name evidence="6" type="ORF">CTI12_AA528100</name>
</gene>
<evidence type="ECO:0000256" key="3">
    <source>
        <dbReference type="ARBA" id="ARBA00022691"/>
    </source>
</evidence>
<proteinExistence type="inferred from homology"/>
<dbReference type="PANTHER" id="PTHR10509:SF82">
    <property type="entry name" value="CAFFEOYL-COA O-METHYLTRANSFERASE-LIKE"/>
    <property type="match status" value="1"/>
</dbReference>
<comment type="caution">
    <text evidence="6">The sequence shown here is derived from an EMBL/GenBank/DDBJ whole genome shotgun (WGS) entry which is preliminary data.</text>
</comment>
<dbReference type="EMBL" id="PKPP01011376">
    <property type="protein sequence ID" value="PWA44260.1"/>
    <property type="molecule type" value="Genomic_DNA"/>
</dbReference>
<dbReference type="GO" id="GO:0008757">
    <property type="term" value="F:S-adenosylmethionine-dependent methyltransferase activity"/>
    <property type="evidence" value="ECO:0007669"/>
    <property type="project" value="TreeGrafter"/>
</dbReference>
<dbReference type="InterPro" id="IPR050362">
    <property type="entry name" value="Cation-dep_OMT"/>
</dbReference>
<dbReference type="Pfam" id="PF01596">
    <property type="entry name" value="Methyltransf_3"/>
    <property type="match status" value="1"/>
</dbReference>
<keyword evidence="2 6" id="KW-0808">Transferase</keyword>
<dbReference type="STRING" id="35608.A0A2U1L5I0"/>
<evidence type="ECO:0000256" key="4">
    <source>
        <dbReference type="ARBA" id="ARBA00022733"/>
    </source>
</evidence>
<accession>A0A2U1L5I0</accession>
<dbReference type="GO" id="GO:0009809">
    <property type="term" value="P:lignin biosynthetic process"/>
    <property type="evidence" value="ECO:0007669"/>
    <property type="project" value="UniProtKB-KW"/>
</dbReference>
<reference evidence="6 7" key="1">
    <citation type="journal article" date="2018" name="Mol. Plant">
        <title>The genome of Artemisia annua provides insight into the evolution of Asteraceae family and artemisinin biosynthesis.</title>
        <authorList>
            <person name="Shen Q."/>
            <person name="Zhang L."/>
            <person name="Liao Z."/>
            <person name="Wang S."/>
            <person name="Yan T."/>
            <person name="Shi P."/>
            <person name="Liu M."/>
            <person name="Fu X."/>
            <person name="Pan Q."/>
            <person name="Wang Y."/>
            <person name="Lv Z."/>
            <person name="Lu X."/>
            <person name="Zhang F."/>
            <person name="Jiang W."/>
            <person name="Ma Y."/>
            <person name="Chen M."/>
            <person name="Hao X."/>
            <person name="Li L."/>
            <person name="Tang Y."/>
            <person name="Lv G."/>
            <person name="Zhou Y."/>
            <person name="Sun X."/>
            <person name="Brodelius P.E."/>
            <person name="Rose J.K.C."/>
            <person name="Tang K."/>
        </authorList>
    </citation>
    <scope>NUCLEOTIDE SEQUENCE [LARGE SCALE GENOMIC DNA]</scope>
    <source>
        <strain evidence="7">cv. Huhao1</strain>
        <tissue evidence="6">Leaf</tissue>
    </source>
</reference>
<dbReference type="PANTHER" id="PTHR10509">
    <property type="entry name" value="O-METHYLTRANSFERASE-RELATED"/>
    <property type="match status" value="1"/>
</dbReference>
<dbReference type="InterPro" id="IPR002935">
    <property type="entry name" value="SAM_O-MeTrfase"/>
</dbReference>
<comment type="similarity">
    <text evidence="5">Belongs to the class I-like SAM-binding methyltransferase superfamily. Cation-dependent O-methyltransferase family.</text>
</comment>
<dbReference type="PROSITE" id="PS51682">
    <property type="entry name" value="SAM_OMT_I"/>
    <property type="match status" value="1"/>
</dbReference>
<dbReference type="GO" id="GO:0008171">
    <property type="term" value="F:O-methyltransferase activity"/>
    <property type="evidence" value="ECO:0007669"/>
    <property type="project" value="InterPro"/>
</dbReference>
<name>A0A2U1L5I0_ARTAN</name>
<organism evidence="6 7">
    <name type="scientific">Artemisia annua</name>
    <name type="common">Sweet wormwood</name>
    <dbReference type="NCBI Taxonomy" id="35608"/>
    <lineage>
        <taxon>Eukaryota</taxon>
        <taxon>Viridiplantae</taxon>
        <taxon>Streptophyta</taxon>
        <taxon>Embryophyta</taxon>
        <taxon>Tracheophyta</taxon>
        <taxon>Spermatophyta</taxon>
        <taxon>Magnoliopsida</taxon>
        <taxon>eudicotyledons</taxon>
        <taxon>Gunneridae</taxon>
        <taxon>Pentapetalae</taxon>
        <taxon>asterids</taxon>
        <taxon>campanulids</taxon>
        <taxon>Asterales</taxon>
        <taxon>Asteraceae</taxon>
        <taxon>Asteroideae</taxon>
        <taxon>Anthemideae</taxon>
        <taxon>Artemisiinae</taxon>
        <taxon>Artemisia</taxon>
    </lineage>
</organism>
<dbReference type="InterPro" id="IPR029063">
    <property type="entry name" value="SAM-dependent_MTases_sf"/>
</dbReference>
<evidence type="ECO:0000256" key="5">
    <source>
        <dbReference type="ARBA" id="ARBA00023453"/>
    </source>
</evidence>
<evidence type="ECO:0000313" key="6">
    <source>
        <dbReference type="EMBL" id="PWA44260.1"/>
    </source>
</evidence>
<keyword evidence="7" id="KW-1185">Reference proteome</keyword>
<dbReference type="SUPFAM" id="SSF53335">
    <property type="entry name" value="S-adenosyl-L-methionine-dependent methyltransferases"/>
    <property type="match status" value="1"/>
</dbReference>
<evidence type="ECO:0000256" key="1">
    <source>
        <dbReference type="ARBA" id="ARBA00022603"/>
    </source>
</evidence>
<dbReference type="AlphaFoldDB" id="A0A2U1L5I0"/>
<keyword evidence="3" id="KW-0949">S-adenosyl-L-methionine</keyword>
<dbReference type="CDD" id="cd02440">
    <property type="entry name" value="AdoMet_MTases"/>
    <property type="match status" value="1"/>
</dbReference>
<dbReference type="Proteomes" id="UP000245207">
    <property type="component" value="Unassembled WGS sequence"/>
</dbReference>
<dbReference type="UniPathway" id="UPA00711"/>
<protein>
    <submittedName>
        <fullName evidence="6">O-methyltransferase, family 3, S-adenosyl-L-methionine-dependent methyltransferase</fullName>
    </submittedName>
</protein>
<evidence type="ECO:0000256" key="2">
    <source>
        <dbReference type="ARBA" id="ARBA00022679"/>
    </source>
</evidence>
<keyword evidence="1 6" id="KW-0489">Methyltransferase</keyword>